<gene>
    <name evidence="1" type="ORF">G0P99_05430</name>
</gene>
<reference evidence="1" key="1">
    <citation type="submission" date="2020-02" db="EMBL/GenBank/DDBJ databases">
        <title>Delineation of the pyrene-degrading pathway in Roseobacter clade bacteria by genomic analysis.</title>
        <authorList>
            <person name="Zhou H."/>
            <person name="Wang H."/>
        </authorList>
    </citation>
    <scope>NUCLEOTIDE SEQUENCE</scope>
    <source>
        <strain evidence="1">PrR005</strain>
    </source>
</reference>
<accession>A0A6B2NJN7</accession>
<dbReference type="RefSeq" id="WP_164128378.1">
    <property type="nucleotide sequence ID" value="NZ_JAAGOX010000008.1"/>
</dbReference>
<organism evidence="1">
    <name type="scientific">Ruegeria sp. PrR005</name>
    <dbReference type="NCBI Taxonomy" id="2706882"/>
    <lineage>
        <taxon>Bacteria</taxon>
        <taxon>Pseudomonadati</taxon>
        <taxon>Pseudomonadota</taxon>
        <taxon>Alphaproteobacteria</taxon>
        <taxon>Rhodobacterales</taxon>
        <taxon>Roseobacteraceae</taxon>
        <taxon>Ruegeria</taxon>
    </lineage>
</organism>
<protein>
    <submittedName>
        <fullName evidence="1">Uncharacterized protein</fullName>
    </submittedName>
</protein>
<sequence>MPELVDTAKGDAALEIWREGEVFLAQCENTAELLHFFLHASDTVAFLRNRFAEGGQMKEPAQLYSLLSVLDDAMNGTKRALAESSIHFLETLAAQTAWKGGLQ</sequence>
<dbReference type="EMBL" id="JAAGOX010000008">
    <property type="protein sequence ID" value="NDW44392.1"/>
    <property type="molecule type" value="Genomic_DNA"/>
</dbReference>
<comment type="caution">
    <text evidence="1">The sequence shown here is derived from an EMBL/GenBank/DDBJ whole genome shotgun (WGS) entry which is preliminary data.</text>
</comment>
<proteinExistence type="predicted"/>
<dbReference type="AlphaFoldDB" id="A0A6B2NJN7"/>
<name>A0A6B2NJN7_9RHOB</name>
<evidence type="ECO:0000313" key="1">
    <source>
        <dbReference type="EMBL" id="NDW44392.1"/>
    </source>
</evidence>